<dbReference type="OrthoDB" id="447173at2759"/>
<dbReference type="STRING" id="69332.A0A388K364"/>
<dbReference type="Gramene" id="GBG64465">
    <property type="protein sequence ID" value="GBG64465"/>
    <property type="gene ID" value="CBR_g44350"/>
</dbReference>
<dbReference type="Pfam" id="PF08385">
    <property type="entry name" value="DHC_N1"/>
    <property type="match status" value="1"/>
</dbReference>
<protein>
    <recommendedName>
        <fullName evidence="5">Dynein heavy chain linker domain-containing protein</fullName>
    </recommendedName>
</protein>
<feature type="domain" description="Dynein heavy chain linker" evidence="2">
    <location>
        <begin position="814"/>
        <end position="918"/>
    </location>
</feature>
<proteinExistence type="predicted"/>
<dbReference type="GO" id="GO:0051959">
    <property type="term" value="F:dynein light intermediate chain binding"/>
    <property type="evidence" value="ECO:0007669"/>
    <property type="project" value="InterPro"/>
</dbReference>
<evidence type="ECO:0000313" key="4">
    <source>
        <dbReference type="Proteomes" id="UP000265515"/>
    </source>
</evidence>
<dbReference type="AlphaFoldDB" id="A0A388K364"/>
<dbReference type="InterPro" id="IPR026983">
    <property type="entry name" value="DHC"/>
</dbReference>
<feature type="domain" description="Dynein heavy chain tail" evidence="1">
    <location>
        <begin position="16"/>
        <end position="120"/>
    </location>
</feature>
<gene>
    <name evidence="3" type="ORF">CBR_g44350</name>
</gene>
<sequence>MEGKLQDISLEVSGRLMELDVRDGHIEVNFNGDLVTLIREVRELEAMGFYVKWDLVRAASTARKFHKQGVVLKQVAAFYNEISTQMMPSQKAMMLEDAIRFEAVLKNPRDGLGAAITWNNLTALQGYIKMLQEAAKALTDKNRKLRKKHSIPVGFPGVSDCSDIFQHIVDDPSLAPTVAAVFERAEVTFGKLLVEQKRMSEWLALGTVDLEEFLDANLEDVAEWELNFAMLKSRAKDSEKIPPVIKVDCYTVSTLLVKSSLEEQMQRLHEVLCMSLRRKASKDREAIEKFLAEGKSVLEAKANSVEEIGKAREAAAKLVEDIPHVLEIRRKCEEKNKLLRHVSFGLTAGGSIAAVLPVDISTLLTEWETFTARLSQHEAHLTDQKNHLKIKLQKEAAELVEQVEAFVARWWISKFINGSRRVFFKWRDELRVLYGGLIPLFEVPPTFAPRLVACDLAARFVVANIFVALPVVAAGLAVVGSTTVVANASPGVGGAVAVVSSSVGTVVDDIVRVELAIGGGTAPRRLSVAWLVVVESDELVVPFGLALGFVHGVCYAGLASGVAPAMPAAVVRVAMFGAAAQVSVCAVVVGPGEAFPVEAVGLPGVSTVGMCGECCLPSAVWSPPGGPREAEAFPYVAVVCPGVSTIGVVAAVHPPCNSPREAPGTATVADVAAGAVAAGYPPCFDFGSIVGEDTAVELGLEIAAPEGCLGATLLDSVPVLSCFFLLPVFLFFFGGPAGGEGGKEHVCMFGYKLATFYIRNDFKPKGITTTKPEMILSKLEDYVSSLAELEGEIEKTTRGCHALGLEVSGLDKLTAVNEDIKQLQEAWRHFKTFSAEKKELAARDWISLRNRLHTVDDFLSDWTERARSSNTKDGVFYVILQEVDRFRKCQHILRFIRGEGWERHHWAQLFVIMGFQIKIQKCYEGNLSPGEQWLRLFQP</sequence>
<name>A0A388K364_CHABU</name>
<dbReference type="EMBL" id="BFEA01000050">
    <property type="protein sequence ID" value="GBG64465.1"/>
    <property type="molecule type" value="Genomic_DNA"/>
</dbReference>
<dbReference type="PANTHER" id="PTHR46532:SF15">
    <property type="entry name" value="CYTOPLASMIC DYNEIN 2 HEAVY CHAIN 1"/>
    <property type="match status" value="1"/>
</dbReference>
<dbReference type="Pfam" id="PF08393">
    <property type="entry name" value="DHC_N2"/>
    <property type="match status" value="1"/>
</dbReference>
<dbReference type="GO" id="GO:0007018">
    <property type="term" value="P:microtubule-based movement"/>
    <property type="evidence" value="ECO:0007669"/>
    <property type="project" value="InterPro"/>
</dbReference>
<evidence type="ECO:0000313" key="3">
    <source>
        <dbReference type="EMBL" id="GBG64465.1"/>
    </source>
</evidence>
<dbReference type="GO" id="GO:0005858">
    <property type="term" value="C:axonemal dynein complex"/>
    <property type="evidence" value="ECO:0007669"/>
    <property type="project" value="TreeGrafter"/>
</dbReference>
<comment type="caution">
    <text evidence="3">The sequence shown here is derived from an EMBL/GenBank/DDBJ whole genome shotgun (WGS) entry which is preliminary data.</text>
</comment>
<dbReference type="GO" id="GO:0045505">
    <property type="term" value="F:dynein intermediate chain binding"/>
    <property type="evidence" value="ECO:0007669"/>
    <property type="project" value="InterPro"/>
</dbReference>
<reference evidence="3 4" key="1">
    <citation type="journal article" date="2018" name="Cell">
        <title>The Chara Genome: Secondary Complexity and Implications for Plant Terrestrialization.</title>
        <authorList>
            <person name="Nishiyama T."/>
            <person name="Sakayama H."/>
            <person name="Vries J.D."/>
            <person name="Buschmann H."/>
            <person name="Saint-Marcoux D."/>
            <person name="Ullrich K.K."/>
            <person name="Haas F.B."/>
            <person name="Vanderstraeten L."/>
            <person name="Becker D."/>
            <person name="Lang D."/>
            <person name="Vosolsobe S."/>
            <person name="Rombauts S."/>
            <person name="Wilhelmsson P.K.I."/>
            <person name="Janitza P."/>
            <person name="Kern R."/>
            <person name="Heyl A."/>
            <person name="Rumpler F."/>
            <person name="Villalobos L.I.A.C."/>
            <person name="Clay J.M."/>
            <person name="Skokan R."/>
            <person name="Toyoda A."/>
            <person name="Suzuki Y."/>
            <person name="Kagoshima H."/>
            <person name="Schijlen E."/>
            <person name="Tajeshwar N."/>
            <person name="Catarino B."/>
            <person name="Hetherington A.J."/>
            <person name="Saltykova A."/>
            <person name="Bonnot C."/>
            <person name="Breuninger H."/>
            <person name="Symeonidi A."/>
            <person name="Radhakrishnan G.V."/>
            <person name="Van Nieuwerburgh F."/>
            <person name="Deforce D."/>
            <person name="Chang C."/>
            <person name="Karol K.G."/>
            <person name="Hedrich R."/>
            <person name="Ulvskov P."/>
            <person name="Glockner G."/>
            <person name="Delwiche C.F."/>
            <person name="Petrasek J."/>
            <person name="Van de Peer Y."/>
            <person name="Friml J."/>
            <person name="Beilby M."/>
            <person name="Dolan L."/>
            <person name="Kohara Y."/>
            <person name="Sugano S."/>
            <person name="Fujiyama A."/>
            <person name="Delaux P.-M."/>
            <person name="Quint M."/>
            <person name="TheiBen G."/>
            <person name="Hagemann M."/>
            <person name="Harholt J."/>
            <person name="Dunand C."/>
            <person name="Zachgo S."/>
            <person name="Langdale J."/>
            <person name="Maumus F."/>
            <person name="Straeten D.V.D."/>
            <person name="Gould S.B."/>
            <person name="Rensing S.A."/>
        </authorList>
    </citation>
    <scope>NUCLEOTIDE SEQUENCE [LARGE SCALE GENOMIC DNA]</scope>
    <source>
        <strain evidence="3 4">S276</strain>
    </source>
</reference>
<dbReference type="InterPro" id="IPR013594">
    <property type="entry name" value="Dynein_heavy_tail"/>
</dbReference>
<evidence type="ECO:0008006" key="5">
    <source>
        <dbReference type="Google" id="ProtNLM"/>
    </source>
</evidence>
<evidence type="ECO:0000259" key="2">
    <source>
        <dbReference type="Pfam" id="PF08393"/>
    </source>
</evidence>
<evidence type="ECO:0000259" key="1">
    <source>
        <dbReference type="Pfam" id="PF08385"/>
    </source>
</evidence>
<accession>A0A388K364</accession>
<organism evidence="3 4">
    <name type="scientific">Chara braunii</name>
    <name type="common">Braun's stonewort</name>
    <dbReference type="NCBI Taxonomy" id="69332"/>
    <lineage>
        <taxon>Eukaryota</taxon>
        <taxon>Viridiplantae</taxon>
        <taxon>Streptophyta</taxon>
        <taxon>Charophyceae</taxon>
        <taxon>Charales</taxon>
        <taxon>Characeae</taxon>
        <taxon>Chara</taxon>
    </lineage>
</organism>
<dbReference type="PANTHER" id="PTHR46532">
    <property type="entry name" value="MALE FERTILITY FACTOR KL5"/>
    <property type="match status" value="1"/>
</dbReference>
<keyword evidence="4" id="KW-1185">Reference proteome</keyword>
<dbReference type="InterPro" id="IPR013602">
    <property type="entry name" value="Dynein_heavy_linker"/>
</dbReference>
<dbReference type="Proteomes" id="UP000265515">
    <property type="component" value="Unassembled WGS sequence"/>
</dbReference>